<evidence type="ECO:0000313" key="1">
    <source>
        <dbReference type="EMBL" id="TMM58135.1"/>
    </source>
</evidence>
<dbReference type="PANTHER" id="PTHR35340:SF5">
    <property type="entry name" value="ASST-DOMAIN-CONTAINING PROTEIN"/>
    <property type="match status" value="1"/>
</dbReference>
<dbReference type="GO" id="GO:0004062">
    <property type="term" value="F:aryl sulfotransferase activity"/>
    <property type="evidence" value="ECO:0007669"/>
    <property type="project" value="InterPro"/>
</dbReference>
<dbReference type="AlphaFoldDB" id="A0A5S3PT05"/>
<name>A0A5S3PT05_9FLAO</name>
<evidence type="ECO:0008006" key="3">
    <source>
        <dbReference type="Google" id="ProtNLM"/>
    </source>
</evidence>
<gene>
    <name evidence="1" type="ORF">FEE95_01520</name>
</gene>
<accession>A0A5S3PT05</accession>
<organism evidence="1 2">
    <name type="scientific">Maribacter algarum</name>
    <name type="common">ex Zhang et al. 2020</name>
    <dbReference type="NCBI Taxonomy" id="2578118"/>
    <lineage>
        <taxon>Bacteria</taxon>
        <taxon>Pseudomonadati</taxon>
        <taxon>Bacteroidota</taxon>
        <taxon>Flavobacteriia</taxon>
        <taxon>Flavobacteriales</taxon>
        <taxon>Flavobacteriaceae</taxon>
        <taxon>Maribacter</taxon>
    </lineage>
</organism>
<dbReference type="EMBL" id="VATY01000001">
    <property type="protein sequence ID" value="TMM58135.1"/>
    <property type="molecule type" value="Genomic_DNA"/>
</dbReference>
<protein>
    <recommendedName>
        <fullName evidence="3">Arylsulfotransferase (ASST)</fullName>
    </recommendedName>
</protein>
<proteinExistence type="predicted"/>
<dbReference type="InterPro" id="IPR053143">
    <property type="entry name" value="Arylsulfate_ST"/>
</dbReference>
<keyword evidence="2" id="KW-1185">Reference proteome</keyword>
<comment type="caution">
    <text evidence="1">The sequence shown here is derived from an EMBL/GenBank/DDBJ whole genome shotgun (WGS) entry which is preliminary data.</text>
</comment>
<dbReference type="InterPro" id="IPR011047">
    <property type="entry name" value="Quinoprotein_ADH-like_sf"/>
</dbReference>
<sequence>MKKYLLYSVLFFTTLTFISCSDDVKTQALGGVQPEEEIINDLENPESVVETDLGKAEYFNKALVDDNYILINDKFGDKNVYLMNKDLEVLFKWPLNGKKLGNDAFILPNGKLLAMFQSEDPSIKLGGFGGILQILDKDGNVEWNYEYSTDDHIAHHDSELLPNGNILFQSWERKTVTESEEAGSNMDIELIPDALIEVDPSNNEIVWEWHAWDHLIQDYDESKSNFGIVSENPQLIDLNYVADENGDIMHANGINYDAKNDLIYLSVNFFSEVWVIDHSTTTEEAATNSGGAFNKGGDLIYRFGNPEAYQNTSGERLFDHNHYPNLLEGSDEGKILIFSNGFTKEQSTAYELRLPNPLSLQVNTNNEPQIEWSFTDETLFSPKVSGVVKLSNGNRLITEGNAGIWEVTEKGEVVWRFVGEGFFWRAYHYDKTSPEILSLGI</sequence>
<dbReference type="PANTHER" id="PTHR35340">
    <property type="entry name" value="PQQ ENZYME REPEAT PROTEIN-RELATED"/>
    <property type="match status" value="1"/>
</dbReference>
<dbReference type="SUPFAM" id="SSF50998">
    <property type="entry name" value="Quinoprotein alcohol dehydrogenase-like"/>
    <property type="match status" value="1"/>
</dbReference>
<dbReference type="OrthoDB" id="264813at2"/>
<dbReference type="RefSeq" id="WP_138656067.1">
    <property type="nucleotide sequence ID" value="NZ_VATY01000001.1"/>
</dbReference>
<dbReference type="Pfam" id="PF05935">
    <property type="entry name" value="Arylsulfotrans"/>
    <property type="match status" value="1"/>
</dbReference>
<evidence type="ECO:0000313" key="2">
    <source>
        <dbReference type="Proteomes" id="UP000310314"/>
    </source>
</evidence>
<dbReference type="InterPro" id="IPR010262">
    <property type="entry name" value="Arylsulfotransferase_bact"/>
</dbReference>
<dbReference type="PROSITE" id="PS51257">
    <property type="entry name" value="PROKAR_LIPOPROTEIN"/>
    <property type="match status" value="1"/>
</dbReference>
<reference evidence="1 2" key="1">
    <citation type="submission" date="2019-05" db="EMBL/GenBank/DDBJ databases">
        <authorList>
            <person name="Zhang J.-Y."/>
            <person name="Feg X."/>
            <person name="Du Z.-J."/>
        </authorList>
    </citation>
    <scope>NUCLEOTIDE SEQUENCE [LARGE SCALE GENOMIC DNA]</scope>
    <source>
        <strain evidence="1 2">RZ26</strain>
    </source>
</reference>
<dbReference type="Proteomes" id="UP000310314">
    <property type="component" value="Unassembled WGS sequence"/>
</dbReference>